<accession>A0A2U1D1F0</accession>
<sequence length="57" mass="6601">MSWKQTIHVYWTRAAERLDRINRALANQSVPNERRDRVGALALRHKATAAGQKLRSM</sequence>
<dbReference type="AlphaFoldDB" id="A0A2U1D1F0"/>
<protein>
    <submittedName>
        <fullName evidence="1">Uncharacterized protein</fullName>
    </submittedName>
</protein>
<organism evidence="1 2">
    <name type="scientific">Tamilnaduibacter salinus</name>
    <dbReference type="NCBI Taxonomy" id="1484056"/>
    <lineage>
        <taxon>Bacteria</taxon>
        <taxon>Pseudomonadati</taxon>
        <taxon>Pseudomonadota</taxon>
        <taxon>Gammaproteobacteria</taxon>
        <taxon>Pseudomonadales</taxon>
        <taxon>Marinobacteraceae</taxon>
        <taxon>Tamilnaduibacter</taxon>
    </lineage>
</organism>
<comment type="caution">
    <text evidence="1">The sequence shown here is derived from an EMBL/GenBank/DDBJ whole genome shotgun (WGS) entry which is preliminary data.</text>
</comment>
<dbReference type="RefSeq" id="WP_158222358.1">
    <property type="nucleotide sequence ID" value="NZ_NMPM01000050.1"/>
</dbReference>
<name>A0A2U1D1F0_9GAMM</name>
<gene>
    <name evidence="1" type="ORF">C8D92_101435</name>
</gene>
<proteinExistence type="predicted"/>
<dbReference type="EMBL" id="QEKQ01000001">
    <property type="protein sequence ID" value="PVY79225.1"/>
    <property type="molecule type" value="Genomic_DNA"/>
</dbReference>
<dbReference type="Proteomes" id="UP000245887">
    <property type="component" value="Unassembled WGS sequence"/>
</dbReference>
<evidence type="ECO:0000313" key="2">
    <source>
        <dbReference type="Proteomes" id="UP000245887"/>
    </source>
</evidence>
<reference evidence="1 2" key="1">
    <citation type="submission" date="2018-04" db="EMBL/GenBank/DDBJ databases">
        <title>Genomic Encyclopedia of Type Strains, Phase IV (KMG-IV): sequencing the most valuable type-strain genomes for metagenomic binning, comparative biology and taxonomic classification.</title>
        <authorList>
            <person name="Goeker M."/>
        </authorList>
    </citation>
    <scope>NUCLEOTIDE SEQUENCE [LARGE SCALE GENOMIC DNA]</scope>
    <source>
        <strain evidence="1 2">DSM 28688</strain>
    </source>
</reference>
<evidence type="ECO:0000313" key="1">
    <source>
        <dbReference type="EMBL" id="PVY79225.1"/>
    </source>
</evidence>